<dbReference type="GO" id="GO:0046872">
    <property type="term" value="F:metal ion binding"/>
    <property type="evidence" value="ECO:0007669"/>
    <property type="project" value="UniProtKB-KW"/>
</dbReference>
<dbReference type="GO" id="GO:0051537">
    <property type="term" value="F:2 iron, 2 sulfur cluster binding"/>
    <property type="evidence" value="ECO:0007669"/>
    <property type="project" value="UniProtKB-KW"/>
</dbReference>
<dbReference type="Gene3D" id="3.90.380.10">
    <property type="entry name" value="Naphthalene 1,2-dioxygenase Alpha Subunit, Chain A, domain 1"/>
    <property type="match status" value="1"/>
</dbReference>
<evidence type="ECO:0000313" key="7">
    <source>
        <dbReference type="EMBL" id="RDL40855.1"/>
    </source>
</evidence>
<evidence type="ECO:0000259" key="6">
    <source>
        <dbReference type="PROSITE" id="PS51296"/>
    </source>
</evidence>
<dbReference type="SUPFAM" id="SSF50022">
    <property type="entry name" value="ISP domain"/>
    <property type="match status" value="1"/>
</dbReference>
<dbReference type="InterPro" id="IPR001663">
    <property type="entry name" value="Rng_hydr_dOase-A"/>
</dbReference>
<dbReference type="InterPro" id="IPR017941">
    <property type="entry name" value="Rieske_2Fe-2S"/>
</dbReference>
<reference evidence="7 8" key="1">
    <citation type="journal article" date="2018" name="IMA Fungus">
        <title>IMA Genome-F 9: Draft genome sequence of Annulohypoxylon stygium, Aspergillus mulundensis, Berkeleyomyces basicola (syn. Thielaviopsis basicola), Ceratocystis smalleyi, two Cercospora beticola strains, Coleophoma cylindrospora, Fusarium fracticaudum, Phialophora cf. hyalina, and Morchella septimelata.</title>
        <authorList>
            <person name="Wingfield B.D."/>
            <person name="Bills G.F."/>
            <person name="Dong Y."/>
            <person name="Huang W."/>
            <person name="Nel W.J."/>
            <person name="Swalarsk-Parry B.S."/>
            <person name="Vaghefi N."/>
            <person name="Wilken P.M."/>
            <person name="An Z."/>
            <person name="de Beer Z.W."/>
            <person name="De Vos L."/>
            <person name="Chen L."/>
            <person name="Duong T.A."/>
            <person name="Gao Y."/>
            <person name="Hammerbacher A."/>
            <person name="Kikkert J.R."/>
            <person name="Li Y."/>
            <person name="Li H."/>
            <person name="Li K."/>
            <person name="Li Q."/>
            <person name="Liu X."/>
            <person name="Ma X."/>
            <person name="Naidoo K."/>
            <person name="Pethybridge S.J."/>
            <person name="Sun J."/>
            <person name="Steenkamp E.T."/>
            <person name="van der Nest M.A."/>
            <person name="van Wyk S."/>
            <person name="Wingfield M.J."/>
            <person name="Xiong C."/>
            <person name="Yue Q."/>
            <person name="Zhang X."/>
        </authorList>
    </citation>
    <scope>NUCLEOTIDE SEQUENCE [LARGE SCALE GENOMIC DNA]</scope>
    <source>
        <strain evidence="7 8">BP 5553</strain>
    </source>
</reference>
<dbReference type="Pfam" id="PF00355">
    <property type="entry name" value="Rieske"/>
    <property type="match status" value="1"/>
</dbReference>
<keyword evidence="4" id="KW-0408">Iron</keyword>
<dbReference type="PANTHER" id="PTHR43756:SF6">
    <property type="entry name" value="CLUSTER-BINDING PROTEIN, PUTATIVE (AFU_ORTHOLOGUE AFUA_6G03920)-RELATED"/>
    <property type="match status" value="1"/>
</dbReference>
<evidence type="ECO:0000313" key="8">
    <source>
        <dbReference type="Proteomes" id="UP000254866"/>
    </source>
</evidence>
<dbReference type="OrthoDB" id="426882at2759"/>
<dbReference type="PRINTS" id="PR00090">
    <property type="entry name" value="RNGDIOXGNASE"/>
</dbReference>
<keyword evidence="3" id="KW-0560">Oxidoreductase</keyword>
<sequence>MGGGKIGTCSSSNGAQYSTWHFMTHASRFKKPGDYRTFELAGFSIILILGKDKQLRAFQNICRHRAYQVTKKECGSSTVLGCRYHGWSYDTTGRLIKAPEFESIAGFDKNMNGLWPIKLEVKDSMVFMNLDSSSQILDLELNESEQAFKRWDSKHVHCAVEWKVDCEFNWKLAAEDFSQLLAKENTRGLFNSLMAQRFKYQRRDFNLGHTATTRRLAFGTLLTMRLLPQSAAITTIHCSIYKNQPINDKVELEFESVKAEIQRGVQHLEQTQKRLLNGYGNFSKLQQEKYRQILKGHRDAEARLGQEIHPAAQKQHLTMGGKADDEFCRKLDNTLDGEGTACSASHRGLLDW</sequence>
<keyword evidence="5" id="KW-0411">Iron-sulfur</keyword>
<dbReference type="PROSITE" id="PS51296">
    <property type="entry name" value="RIESKE"/>
    <property type="match status" value="1"/>
</dbReference>
<dbReference type="GO" id="GO:0016491">
    <property type="term" value="F:oxidoreductase activity"/>
    <property type="evidence" value="ECO:0007669"/>
    <property type="project" value="UniProtKB-KW"/>
</dbReference>
<dbReference type="PANTHER" id="PTHR43756">
    <property type="entry name" value="CHOLINE MONOOXYGENASE, CHLOROPLASTIC"/>
    <property type="match status" value="1"/>
</dbReference>
<dbReference type="RefSeq" id="XP_031873511.1">
    <property type="nucleotide sequence ID" value="XM_032009457.1"/>
</dbReference>
<keyword evidence="8" id="KW-1185">Reference proteome</keyword>
<organism evidence="7 8">
    <name type="scientific">Venustampulla echinocandica</name>
    <dbReference type="NCBI Taxonomy" id="2656787"/>
    <lineage>
        <taxon>Eukaryota</taxon>
        <taxon>Fungi</taxon>
        <taxon>Dikarya</taxon>
        <taxon>Ascomycota</taxon>
        <taxon>Pezizomycotina</taxon>
        <taxon>Leotiomycetes</taxon>
        <taxon>Helotiales</taxon>
        <taxon>Pleuroascaceae</taxon>
        <taxon>Venustampulla</taxon>
    </lineage>
</organism>
<dbReference type="AlphaFoldDB" id="A0A370TZB6"/>
<dbReference type="EMBL" id="NPIC01000001">
    <property type="protein sequence ID" value="RDL40855.1"/>
    <property type="molecule type" value="Genomic_DNA"/>
</dbReference>
<evidence type="ECO:0000256" key="1">
    <source>
        <dbReference type="ARBA" id="ARBA00022714"/>
    </source>
</evidence>
<proteinExistence type="predicted"/>
<dbReference type="CDD" id="cd03469">
    <property type="entry name" value="Rieske_RO_Alpha_N"/>
    <property type="match status" value="1"/>
</dbReference>
<evidence type="ECO:0000256" key="5">
    <source>
        <dbReference type="ARBA" id="ARBA00023014"/>
    </source>
</evidence>
<comment type="caution">
    <text evidence="7">The sequence shown here is derived from an EMBL/GenBank/DDBJ whole genome shotgun (WGS) entry which is preliminary data.</text>
</comment>
<name>A0A370TZB6_9HELO</name>
<evidence type="ECO:0000256" key="4">
    <source>
        <dbReference type="ARBA" id="ARBA00023004"/>
    </source>
</evidence>
<keyword evidence="2" id="KW-0479">Metal-binding</keyword>
<protein>
    <recommendedName>
        <fullName evidence="6">Rieske domain-containing protein</fullName>
    </recommendedName>
</protein>
<dbReference type="Proteomes" id="UP000254866">
    <property type="component" value="Unassembled WGS sequence"/>
</dbReference>
<feature type="domain" description="Rieske" evidence="6">
    <location>
        <begin position="20"/>
        <end position="128"/>
    </location>
</feature>
<dbReference type="Gene3D" id="2.102.10.10">
    <property type="entry name" value="Rieske [2Fe-2S] iron-sulphur domain"/>
    <property type="match status" value="1"/>
</dbReference>
<dbReference type="GeneID" id="43593683"/>
<accession>A0A370TZB6</accession>
<gene>
    <name evidence="7" type="ORF">BP5553_00834</name>
</gene>
<dbReference type="STRING" id="2656787.A0A370TZB6"/>
<keyword evidence="1" id="KW-0001">2Fe-2S</keyword>
<dbReference type="InterPro" id="IPR036922">
    <property type="entry name" value="Rieske_2Fe-2S_sf"/>
</dbReference>
<evidence type="ECO:0000256" key="3">
    <source>
        <dbReference type="ARBA" id="ARBA00023002"/>
    </source>
</evidence>
<evidence type="ECO:0000256" key="2">
    <source>
        <dbReference type="ARBA" id="ARBA00022723"/>
    </source>
</evidence>